<organism evidence="2 3">
    <name type="scientific">Stylosanthes scabra</name>
    <dbReference type="NCBI Taxonomy" id="79078"/>
    <lineage>
        <taxon>Eukaryota</taxon>
        <taxon>Viridiplantae</taxon>
        <taxon>Streptophyta</taxon>
        <taxon>Embryophyta</taxon>
        <taxon>Tracheophyta</taxon>
        <taxon>Spermatophyta</taxon>
        <taxon>Magnoliopsida</taxon>
        <taxon>eudicotyledons</taxon>
        <taxon>Gunneridae</taxon>
        <taxon>Pentapetalae</taxon>
        <taxon>rosids</taxon>
        <taxon>fabids</taxon>
        <taxon>Fabales</taxon>
        <taxon>Fabaceae</taxon>
        <taxon>Papilionoideae</taxon>
        <taxon>50 kb inversion clade</taxon>
        <taxon>dalbergioids sensu lato</taxon>
        <taxon>Dalbergieae</taxon>
        <taxon>Pterocarpus clade</taxon>
        <taxon>Stylosanthes</taxon>
    </lineage>
</organism>
<protein>
    <submittedName>
        <fullName evidence="2">Uncharacterized protein</fullName>
    </submittedName>
</protein>
<dbReference type="EMBL" id="JASCZI010181780">
    <property type="protein sequence ID" value="MED6185802.1"/>
    <property type="molecule type" value="Genomic_DNA"/>
</dbReference>
<feature type="region of interest" description="Disordered" evidence="1">
    <location>
        <begin position="23"/>
        <end position="42"/>
    </location>
</feature>
<proteinExistence type="predicted"/>
<feature type="region of interest" description="Disordered" evidence="1">
    <location>
        <begin position="55"/>
        <end position="112"/>
    </location>
</feature>
<gene>
    <name evidence="2" type="ORF">PIB30_060573</name>
</gene>
<name>A0ABU6WKN4_9FABA</name>
<comment type="caution">
    <text evidence="2">The sequence shown here is derived from an EMBL/GenBank/DDBJ whole genome shotgun (WGS) entry which is preliminary data.</text>
</comment>
<evidence type="ECO:0000313" key="3">
    <source>
        <dbReference type="Proteomes" id="UP001341840"/>
    </source>
</evidence>
<evidence type="ECO:0000256" key="1">
    <source>
        <dbReference type="SAM" id="MobiDB-lite"/>
    </source>
</evidence>
<dbReference type="Proteomes" id="UP001341840">
    <property type="component" value="Unassembled WGS sequence"/>
</dbReference>
<sequence length="140" mass="16055">MSHVLESESTLQAQAETVRILERKRQDSAQITRLHLNGQTNQEQKKLQMVFEVGSDPEEKSRVTYEPSGHNKERTRARGKKSTREARTFGPFKFEASVPNIGPRRPKSITDIPHSTPFITAQSLPDLETAYNLIYQIYTR</sequence>
<accession>A0ABU6WKN4</accession>
<keyword evidence="3" id="KW-1185">Reference proteome</keyword>
<reference evidence="2 3" key="1">
    <citation type="journal article" date="2023" name="Plants (Basel)">
        <title>Bridging the Gap: Combining Genomics and Transcriptomics Approaches to Understand Stylosanthes scabra, an Orphan Legume from the Brazilian Caatinga.</title>
        <authorList>
            <person name="Ferreira-Neto J.R.C."/>
            <person name="da Silva M.D."/>
            <person name="Binneck E."/>
            <person name="de Melo N.F."/>
            <person name="da Silva R.H."/>
            <person name="de Melo A.L.T.M."/>
            <person name="Pandolfi V."/>
            <person name="Bustamante F.O."/>
            <person name="Brasileiro-Vidal A.C."/>
            <person name="Benko-Iseppon A.M."/>
        </authorList>
    </citation>
    <scope>NUCLEOTIDE SEQUENCE [LARGE SCALE GENOMIC DNA]</scope>
    <source>
        <tissue evidence="2">Leaves</tissue>
    </source>
</reference>
<feature type="compositionally biased region" description="Basic and acidic residues" evidence="1">
    <location>
        <begin position="57"/>
        <end position="87"/>
    </location>
</feature>
<evidence type="ECO:0000313" key="2">
    <source>
        <dbReference type="EMBL" id="MED6185802.1"/>
    </source>
</evidence>